<evidence type="ECO:0000259" key="5">
    <source>
        <dbReference type="PROSITE" id="PS50146"/>
    </source>
</evidence>
<dbReference type="InterPro" id="IPR045540">
    <property type="entry name" value="YegS/DAGK_C"/>
</dbReference>
<keyword evidence="3 6" id="KW-0418">Kinase</keyword>
<dbReference type="GO" id="GO:0005524">
    <property type="term" value="F:ATP binding"/>
    <property type="evidence" value="ECO:0007669"/>
    <property type="project" value="UniProtKB-KW"/>
</dbReference>
<evidence type="ECO:0000256" key="3">
    <source>
        <dbReference type="ARBA" id="ARBA00022777"/>
    </source>
</evidence>
<dbReference type="EMBL" id="JNBR01000539">
    <property type="protein sequence ID" value="OQR91369.1"/>
    <property type="molecule type" value="Genomic_DNA"/>
</dbReference>
<keyword evidence="1" id="KW-0808">Transferase</keyword>
<name>A0A1V9YZZ0_ACHHY</name>
<dbReference type="InterPro" id="IPR017438">
    <property type="entry name" value="ATP-NAD_kinase_N"/>
</dbReference>
<evidence type="ECO:0000313" key="7">
    <source>
        <dbReference type="Proteomes" id="UP000243579"/>
    </source>
</evidence>
<dbReference type="GO" id="GO:0016020">
    <property type="term" value="C:membrane"/>
    <property type="evidence" value="ECO:0007669"/>
    <property type="project" value="TreeGrafter"/>
</dbReference>
<evidence type="ECO:0000256" key="1">
    <source>
        <dbReference type="ARBA" id="ARBA00022679"/>
    </source>
</evidence>
<dbReference type="GO" id="GO:0001727">
    <property type="term" value="F:lipid kinase activity"/>
    <property type="evidence" value="ECO:0007669"/>
    <property type="project" value="TreeGrafter"/>
</dbReference>
<dbReference type="Pfam" id="PF19279">
    <property type="entry name" value="YegS_C"/>
    <property type="match status" value="1"/>
</dbReference>
<dbReference type="Gene3D" id="2.60.200.40">
    <property type="match status" value="1"/>
</dbReference>
<keyword evidence="2" id="KW-0547">Nucleotide-binding</keyword>
<evidence type="ECO:0000313" key="6">
    <source>
        <dbReference type="EMBL" id="OQR91369.1"/>
    </source>
</evidence>
<dbReference type="InterPro" id="IPR001206">
    <property type="entry name" value="Diacylglycerol_kinase_cat_dom"/>
</dbReference>
<dbReference type="InterPro" id="IPR016064">
    <property type="entry name" value="NAD/diacylglycerol_kinase_sf"/>
</dbReference>
<accession>A0A1V9YZZ0</accession>
<dbReference type="PANTHER" id="PTHR12358:SF31">
    <property type="entry name" value="ACYLGLYCEROL KINASE, MITOCHONDRIAL"/>
    <property type="match status" value="1"/>
</dbReference>
<dbReference type="AlphaFoldDB" id="A0A1V9YZZ0"/>
<dbReference type="InterPro" id="IPR050187">
    <property type="entry name" value="Lipid_Phosphate_FormReg"/>
</dbReference>
<dbReference type="PANTHER" id="PTHR12358">
    <property type="entry name" value="SPHINGOSINE KINASE"/>
    <property type="match status" value="1"/>
</dbReference>
<gene>
    <name evidence="6" type="ORF">ACHHYP_04761</name>
</gene>
<dbReference type="Proteomes" id="UP000243579">
    <property type="component" value="Unassembled WGS sequence"/>
</dbReference>
<dbReference type="PROSITE" id="PS50146">
    <property type="entry name" value="DAGK"/>
    <property type="match status" value="1"/>
</dbReference>
<keyword evidence="7" id="KW-1185">Reference proteome</keyword>
<feature type="domain" description="DAGKc" evidence="5">
    <location>
        <begin position="127"/>
        <end position="268"/>
    </location>
</feature>
<dbReference type="Gene3D" id="3.40.50.10330">
    <property type="entry name" value="Probable inorganic polyphosphate/atp-NAD kinase, domain 1"/>
    <property type="match status" value="1"/>
</dbReference>
<dbReference type="GO" id="GO:0046512">
    <property type="term" value="P:sphingosine biosynthetic process"/>
    <property type="evidence" value="ECO:0007669"/>
    <property type="project" value="TreeGrafter"/>
</dbReference>
<dbReference type="OrthoDB" id="3853857at2759"/>
<dbReference type="SUPFAM" id="SSF111331">
    <property type="entry name" value="NAD kinase/diacylglycerol kinase-like"/>
    <property type="match status" value="1"/>
</dbReference>
<evidence type="ECO:0000256" key="4">
    <source>
        <dbReference type="ARBA" id="ARBA00022840"/>
    </source>
</evidence>
<comment type="caution">
    <text evidence="6">The sequence shown here is derived from an EMBL/GenBank/DDBJ whole genome shotgun (WGS) entry which is preliminary data.</text>
</comment>
<reference evidence="6 7" key="1">
    <citation type="journal article" date="2014" name="Genome Biol. Evol.">
        <title>The secreted proteins of Achlya hypogyna and Thraustotheca clavata identify the ancestral oomycete secretome and reveal gene acquisitions by horizontal gene transfer.</title>
        <authorList>
            <person name="Misner I."/>
            <person name="Blouin N."/>
            <person name="Leonard G."/>
            <person name="Richards T.A."/>
            <person name="Lane C.E."/>
        </authorList>
    </citation>
    <scope>NUCLEOTIDE SEQUENCE [LARGE SCALE GENOMIC DNA]</scope>
    <source>
        <strain evidence="6 7">ATCC 48635</strain>
    </source>
</reference>
<dbReference type="GO" id="GO:0005737">
    <property type="term" value="C:cytoplasm"/>
    <property type="evidence" value="ECO:0007669"/>
    <property type="project" value="TreeGrafter"/>
</dbReference>
<dbReference type="STRING" id="1202772.A0A1V9YZZ0"/>
<organism evidence="6 7">
    <name type="scientific">Achlya hypogyna</name>
    <name type="common">Oomycete</name>
    <name type="synonym">Protoachlya hypogyna</name>
    <dbReference type="NCBI Taxonomy" id="1202772"/>
    <lineage>
        <taxon>Eukaryota</taxon>
        <taxon>Sar</taxon>
        <taxon>Stramenopiles</taxon>
        <taxon>Oomycota</taxon>
        <taxon>Saprolegniomycetes</taxon>
        <taxon>Saprolegniales</taxon>
        <taxon>Achlyaceae</taxon>
        <taxon>Achlya</taxon>
    </lineage>
</organism>
<proteinExistence type="predicted"/>
<evidence type="ECO:0000256" key="2">
    <source>
        <dbReference type="ARBA" id="ARBA00022741"/>
    </source>
</evidence>
<dbReference type="Pfam" id="PF00781">
    <property type="entry name" value="DAGK_cat"/>
    <property type="match status" value="1"/>
</dbReference>
<protein>
    <submittedName>
        <fullName evidence="6">Sphingosine kinase</fullName>
    </submittedName>
</protein>
<dbReference type="SMART" id="SM00046">
    <property type="entry name" value="DAGKc"/>
    <property type="match status" value="1"/>
</dbReference>
<keyword evidence="4" id="KW-0067">ATP-binding</keyword>
<sequence length="473" mass="51317">MSVISCSAFRLGRQDAAVSATSVGLKVAVDKKPALVYRWADVLGASAGLDEGIGATSSMPLVVHVLEKTKGGKRKLRDVVLTSAAADNGIHQMEVDKWVRIVQYFADPRRDANAPCPTLDEVMQHSPRQRTFLVLINPAGGSGKAEKIYDKVESFLVLANVRVEKIVTERPHHALDVAEHLDLVKYDCLVIVGGDGLVYEVVQGFMKRLDWAAAIQFPLGILPAGSGNGLAKSICEAAGEISSPESCMYLSVKGRPVPLDVATLRNASTTCYLVLSLTWGFMAEIDYESEKYRFFGGQRFVVGTLVKLLAPKTWNGTFSYLESTADDADVPRFQASDSPAPELSVLPPLGTPVPPKWKTIEGPMSMFWAMNVSHASTDAHIAPPARLDDGFFHVVVMEGKASRGDYAGVMLGLEKGQHVDQPAVQLIKTRAFQLQTPDEHVLMADGERCDGGTWQVEVHRGMARVMSVMASPP</sequence>